<evidence type="ECO:0000313" key="2">
    <source>
        <dbReference type="EMBL" id="SDZ58822.1"/>
    </source>
</evidence>
<dbReference type="Gene3D" id="3.40.50.1820">
    <property type="entry name" value="alpha/beta hydrolase"/>
    <property type="match status" value="1"/>
</dbReference>
<dbReference type="Proteomes" id="UP000198935">
    <property type="component" value="Unassembled WGS sequence"/>
</dbReference>
<dbReference type="InterPro" id="IPR051044">
    <property type="entry name" value="MAG_DAG_Lipase"/>
</dbReference>
<evidence type="ECO:0000313" key="3">
    <source>
        <dbReference type="Proteomes" id="UP000198935"/>
    </source>
</evidence>
<gene>
    <name evidence="2" type="ORF">SAMN05421736_11967</name>
</gene>
<keyword evidence="2" id="KW-0378">Hydrolase</keyword>
<keyword evidence="3" id="KW-1185">Reference proteome</keyword>
<dbReference type="SUPFAM" id="SSF53474">
    <property type="entry name" value="alpha/beta-Hydrolases"/>
    <property type="match status" value="1"/>
</dbReference>
<accession>A0A1H3U8Q5</accession>
<dbReference type="AlphaFoldDB" id="A0A1H3U8Q5"/>
<evidence type="ECO:0000259" key="1">
    <source>
        <dbReference type="Pfam" id="PF12146"/>
    </source>
</evidence>
<organism evidence="2 3">
    <name type="scientific">Evansella caseinilytica</name>
    <dbReference type="NCBI Taxonomy" id="1503961"/>
    <lineage>
        <taxon>Bacteria</taxon>
        <taxon>Bacillati</taxon>
        <taxon>Bacillota</taxon>
        <taxon>Bacilli</taxon>
        <taxon>Bacillales</taxon>
        <taxon>Bacillaceae</taxon>
        <taxon>Evansella</taxon>
    </lineage>
</organism>
<dbReference type="OrthoDB" id="5614837at2"/>
<protein>
    <submittedName>
        <fullName evidence="2">Lysophospholipase, alpha-beta hydrolase superfamily</fullName>
    </submittedName>
</protein>
<dbReference type="Pfam" id="PF12146">
    <property type="entry name" value="Hydrolase_4"/>
    <property type="match status" value="1"/>
</dbReference>
<feature type="domain" description="Serine aminopeptidase S33" evidence="1">
    <location>
        <begin position="95"/>
        <end position="322"/>
    </location>
</feature>
<reference evidence="3" key="1">
    <citation type="submission" date="2016-10" db="EMBL/GenBank/DDBJ databases">
        <authorList>
            <person name="Varghese N."/>
            <person name="Submissions S."/>
        </authorList>
    </citation>
    <scope>NUCLEOTIDE SEQUENCE [LARGE SCALE GENOMIC DNA]</scope>
    <source>
        <strain evidence="3">SP</strain>
    </source>
</reference>
<dbReference type="PANTHER" id="PTHR11614">
    <property type="entry name" value="PHOSPHOLIPASE-RELATED"/>
    <property type="match status" value="1"/>
</dbReference>
<dbReference type="InterPro" id="IPR022742">
    <property type="entry name" value="Hydrolase_4"/>
</dbReference>
<proteinExistence type="predicted"/>
<dbReference type="STRING" id="1503961.SAMN05421736_11967"/>
<dbReference type="InterPro" id="IPR029058">
    <property type="entry name" value="AB_hydrolase_fold"/>
</dbReference>
<sequence>MKGSVAVSLPRTPAFVILMNESVADTDMPEDFQWLEAIKALDIHLEQTNPHYTHDCVQAYLMYYQFHIDDADEYRCGFVRAGGKKLFMQFFLKQTPKATVFLVHGYLDHSGGLSKTVNRLLRAGYQVVVLDLPGHGFSEGEAGMVSGFAGYLLAVEIGFSILCDYVKGGNIIGLGHSTGAALLFHASAVQRVQLQRLILVAPLYMPFRWNLFKGFLLFVGKIVSEKKRYFKRNSHDAAYRRFIKHDPLQVKVLKAEWLRAFQEWQAEFVNCPEERRPVYLLQGTKDRTVEWKKNIEFYQRKSDSFQVAYFEGARHQLLNEREGIRAAVFRQIISFLDKSCAALPESEKARKK</sequence>
<dbReference type="GO" id="GO:0016787">
    <property type="term" value="F:hydrolase activity"/>
    <property type="evidence" value="ECO:0007669"/>
    <property type="project" value="UniProtKB-KW"/>
</dbReference>
<name>A0A1H3U8Q5_9BACI</name>
<dbReference type="EMBL" id="FNPI01000019">
    <property type="protein sequence ID" value="SDZ58822.1"/>
    <property type="molecule type" value="Genomic_DNA"/>
</dbReference>